<evidence type="ECO:0000313" key="3">
    <source>
        <dbReference type="Proteomes" id="UP000670527"/>
    </source>
</evidence>
<keyword evidence="1" id="KW-0732">Signal</keyword>
<gene>
    <name evidence="2" type="ORF">J4D97_07720</name>
</gene>
<feature type="signal peptide" evidence="1">
    <location>
        <begin position="1"/>
        <end position="21"/>
    </location>
</feature>
<evidence type="ECO:0000256" key="1">
    <source>
        <dbReference type="SAM" id="SignalP"/>
    </source>
</evidence>
<organism evidence="2 3">
    <name type="scientific">Hymenobacter defluvii</name>
    <dbReference type="NCBI Taxonomy" id="2054411"/>
    <lineage>
        <taxon>Bacteria</taxon>
        <taxon>Pseudomonadati</taxon>
        <taxon>Bacteroidota</taxon>
        <taxon>Cytophagia</taxon>
        <taxon>Cytophagales</taxon>
        <taxon>Hymenobacteraceae</taxon>
        <taxon>Hymenobacter</taxon>
    </lineage>
</organism>
<comment type="caution">
    <text evidence="2">The sequence shown here is derived from an EMBL/GenBank/DDBJ whole genome shotgun (WGS) entry which is preliminary data.</text>
</comment>
<name>A0ABS3TA50_9BACT</name>
<protein>
    <submittedName>
        <fullName evidence="2">HmuY family protein</fullName>
    </submittedName>
</protein>
<proteinExistence type="predicted"/>
<keyword evidence="3" id="KW-1185">Reference proteome</keyword>
<dbReference type="CDD" id="cd12105">
    <property type="entry name" value="HmuY"/>
    <property type="match status" value="1"/>
</dbReference>
<dbReference type="InterPro" id="IPR025921">
    <property type="entry name" value="HmuY"/>
</dbReference>
<dbReference type="Pfam" id="PF14064">
    <property type="entry name" value="HmuY"/>
    <property type="match status" value="1"/>
</dbReference>
<dbReference type="Proteomes" id="UP000670527">
    <property type="component" value="Unassembled WGS sequence"/>
</dbReference>
<dbReference type="PROSITE" id="PS51257">
    <property type="entry name" value="PROKAR_LIPOPROTEIN"/>
    <property type="match status" value="1"/>
</dbReference>
<accession>A0ABS3TA50</accession>
<sequence length="211" mass="22059">MNALFSRFALLTLTTATLSLAACSDDSDDTNAVAPALEVKTASNLMPAAGGTTSTGQPATPKHYAFYSLATGKEVSYTDSASTKWDIAVRSTTILVNGGTSGPGKGSAQVVDGLFTEITEAPATGYKQDTNTGKAIPTGSGNGWYSYNSTTHLITPIAGKVIMLQTADGKYAKMEVVSYYKDAPATPTAASPSGCYTFRYMYQPDGSRNLK</sequence>
<feature type="chain" id="PRO_5046464317" evidence="1">
    <location>
        <begin position="22"/>
        <end position="211"/>
    </location>
</feature>
<reference evidence="2 3" key="1">
    <citation type="submission" date="2021-03" db="EMBL/GenBank/DDBJ databases">
        <authorList>
            <person name="Kim M.K."/>
        </authorList>
    </citation>
    <scope>NUCLEOTIDE SEQUENCE [LARGE SCALE GENOMIC DNA]</scope>
    <source>
        <strain evidence="2 3">BT507</strain>
    </source>
</reference>
<dbReference type="EMBL" id="JAGETX010000003">
    <property type="protein sequence ID" value="MBO3270532.1"/>
    <property type="molecule type" value="Genomic_DNA"/>
</dbReference>
<dbReference type="RefSeq" id="WP_208307076.1">
    <property type="nucleotide sequence ID" value="NZ_JAGETX010000003.1"/>
</dbReference>
<evidence type="ECO:0000313" key="2">
    <source>
        <dbReference type="EMBL" id="MBO3270532.1"/>
    </source>
</evidence>